<reference evidence="3 4" key="1">
    <citation type="submission" date="2023-03" db="EMBL/GenBank/DDBJ databases">
        <title>Genome insight into feeding habits of ladybird beetles.</title>
        <authorList>
            <person name="Li H.-S."/>
            <person name="Huang Y.-H."/>
            <person name="Pang H."/>
        </authorList>
    </citation>
    <scope>NUCLEOTIDE SEQUENCE [LARGE SCALE GENOMIC DNA]</scope>
    <source>
        <strain evidence="3">SYSU_2023b</strain>
        <tissue evidence="3">Whole body</tissue>
    </source>
</reference>
<feature type="compositionally biased region" description="Polar residues" evidence="1">
    <location>
        <begin position="163"/>
        <end position="185"/>
    </location>
</feature>
<dbReference type="Proteomes" id="UP001431783">
    <property type="component" value="Unassembled WGS sequence"/>
</dbReference>
<evidence type="ECO:0000256" key="2">
    <source>
        <dbReference type="SAM" id="Phobius"/>
    </source>
</evidence>
<proteinExistence type="predicted"/>
<organism evidence="3 4">
    <name type="scientific">Henosepilachna vigintioctopunctata</name>
    <dbReference type="NCBI Taxonomy" id="420089"/>
    <lineage>
        <taxon>Eukaryota</taxon>
        <taxon>Metazoa</taxon>
        <taxon>Ecdysozoa</taxon>
        <taxon>Arthropoda</taxon>
        <taxon>Hexapoda</taxon>
        <taxon>Insecta</taxon>
        <taxon>Pterygota</taxon>
        <taxon>Neoptera</taxon>
        <taxon>Endopterygota</taxon>
        <taxon>Coleoptera</taxon>
        <taxon>Polyphaga</taxon>
        <taxon>Cucujiformia</taxon>
        <taxon>Coccinelloidea</taxon>
        <taxon>Coccinellidae</taxon>
        <taxon>Epilachninae</taxon>
        <taxon>Epilachnini</taxon>
        <taxon>Henosepilachna</taxon>
    </lineage>
</organism>
<accession>A0AAW1V3G3</accession>
<feature type="transmembrane region" description="Helical" evidence="2">
    <location>
        <begin position="12"/>
        <end position="31"/>
    </location>
</feature>
<sequence>MCAVYTVNPNTLPLLLAAFALTFSIFFEGKLTSEALPIMRQERSVNEGPLHGSDFLSVFIDSAYPKKGKSPTEAPKRTQTSTEHRVLRSTLHFPSFSENFRRNQPTVGNLFEFKRSSQISSENLKSDGVVLAVRVSSSVGKSLINKNRQQQNFEQNKNDIEESTTNTIQWSSTDKMQTSESLQNNKDFTVLGESSHEPRSSVTNNDKNHIADIVDQFSVASEDHPSVIAESNTSEFNIEEKDPITTNSDLGASQSTYGDGYVPSRLPDFNPPAELLRNGQSQTKIHPYQQTVIFHNTAGNNQARSVSYSTVAQGISNIGNKNWDETKPKIHERQERNFDGSKTSGLINNFGNNPKPHDTIHQSSSSFGATERSDTLWNVNPSTTARTPKSDGNDWESPEKSYGVQPSPKTLYSAQPEQNYEVDESVSVVTNGRVHGIQPKEPDPKINKKDDNQKVGYVVEGRNYRKYRVEERTSDGFIVGEYGVVSHDDGSLRGVRYTADGTINPRLIYDALMKFLSL</sequence>
<evidence type="ECO:0000256" key="1">
    <source>
        <dbReference type="SAM" id="MobiDB-lite"/>
    </source>
</evidence>
<evidence type="ECO:0000313" key="3">
    <source>
        <dbReference type="EMBL" id="KAK9887257.1"/>
    </source>
</evidence>
<keyword evidence="2" id="KW-0812">Transmembrane</keyword>
<keyword evidence="4" id="KW-1185">Reference proteome</keyword>
<gene>
    <name evidence="3" type="ORF">WA026_021108</name>
</gene>
<feature type="compositionally biased region" description="Polar residues" evidence="1">
    <location>
        <begin position="375"/>
        <end position="387"/>
    </location>
</feature>
<keyword evidence="2" id="KW-1133">Transmembrane helix</keyword>
<keyword evidence="2" id="KW-0472">Membrane</keyword>
<feature type="region of interest" description="Disordered" evidence="1">
    <location>
        <begin position="354"/>
        <end position="411"/>
    </location>
</feature>
<feature type="region of interest" description="Disordered" evidence="1">
    <location>
        <begin position="161"/>
        <end position="185"/>
    </location>
</feature>
<evidence type="ECO:0000313" key="4">
    <source>
        <dbReference type="Proteomes" id="UP001431783"/>
    </source>
</evidence>
<protein>
    <submittedName>
        <fullName evidence="3">Uncharacterized protein</fullName>
    </submittedName>
</protein>
<dbReference type="EMBL" id="JARQZJ010000106">
    <property type="protein sequence ID" value="KAK9887257.1"/>
    <property type="molecule type" value="Genomic_DNA"/>
</dbReference>
<comment type="caution">
    <text evidence="3">The sequence shown here is derived from an EMBL/GenBank/DDBJ whole genome shotgun (WGS) entry which is preliminary data.</text>
</comment>
<name>A0AAW1V3G3_9CUCU</name>
<dbReference type="AlphaFoldDB" id="A0AAW1V3G3"/>